<gene>
    <name evidence="1" type="ORF">AFUS01_LOCUS24688</name>
</gene>
<dbReference type="PANTHER" id="PTHR11012">
    <property type="entry name" value="PROTEIN KINASE-LIKE DOMAIN-CONTAINING"/>
    <property type="match status" value="1"/>
</dbReference>
<dbReference type="OrthoDB" id="190089at2759"/>
<evidence type="ECO:0000313" key="1">
    <source>
        <dbReference type="EMBL" id="CAG7786104.1"/>
    </source>
</evidence>
<keyword evidence="2" id="KW-1185">Reference proteome</keyword>
<sequence length="162" mass="18528">MYYEVQVGSNIKKQSKDSVLKTCGNILENEEPWAVLVHGDAWSNNMMFRYDPSTEKPVQVMFVDLQDFHVHQLPGWSWDEFKRRVHRAKIWGGNIAVSGLPVFLHEPDDFISLDDMAETSIEDSTDRTQRAIQYYSKLGSSGKVNPILQARIQGVLEDLIGE</sequence>
<dbReference type="Pfam" id="PF02958">
    <property type="entry name" value="EcKL"/>
    <property type="match status" value="1"/>
</dbReference>
<comment type="caution">
    <text evidence="1">The sequence shown here is derived from an EMBL/GenBank/DDBJ whole genome shotgun (WGS) entry which is preliminary data.</text>
</comment>
<organism evidence="1 2">
    <name type="scientific">Allacma fusca</name>
    <dbReference type="NCBI Taxonomy" id="39272"/>
    <lineage>
        <taxon>Eukaryota</taxon>
        <taxon>Metazoa</taxon>
        <taxon>Ecdysozoa</taxon>
        <taxon>Arthropoda</taxon>
        <taxon>Hexapoda</taxon>
        <taxon>Collembola</taxon>
        <taxon>Symphypleona</taxon>
        <taxon>Sminthuridae</taxon>
        <taxon>Allacma</taxon>
    </lineage>
</organism>
<dbReference type="AlphaFoldDB" id="A0A8J2PHL5"/>
<name>A0A8J2PHL5_9HEXA</name>
<proteinExistence type="predicted"/>
<evidence type="ECO:0000313" key="2">
    <source>
        <dbReference type="Proteomes" id="UP000708208"/>
    </source>
</evidence>
<evidence type="ECO:0008006" key="3">
    <source>
        <dbReference type="Google" id="ProtNLM"/>
    </source>
</evidence>
<accession>A0A8J2PHL5</accession>
<dbReference type="PANTHER" id="PTHR11012:SF30">
    <property type="entry name" value="PROTEIN KINASE-LIKE DOMAIN-CONTAINING"/>
    <property type="match status" value="1"/>
</dbReference>
<dbReference type="EMBL" id="CAJVCH010310616">
    <property type="protein sequence ID" value="CAG7786104.1"/>
    <property type="molecule type" value="Genomic_DNA"/>
</dbReference>
<dbReference type="Proteomes" id="UP000708208">
    <property type="component" value="Unassembled WGS sequence"/>
</dbReference>
<reference evidence="1" key="1">
    <citation type="submission" date="2021-06" db="EMBL/GenBank/DDBJ databases">
        <authorList>
            <person name="Hodson N. C."/>
            <person name="Mongue J. A."/>
            <person name="Jaron S. K."/>
        </authorList>
    </citation>
    <scope>NUCLEOTIDE SEQUENCE</scope>
</reference>
<dbReference type="InterPro" id="IPR004119">
    <property type="entry name" value="EcKL"/>
</dbReference>
<protein>
    <recommendedName>
        <fullName evidence="3">CHK kinase-like domain-containing protein</fullName>
    </recommendedName>
</protein>
<feature type="non-terminal residue" evidence="1">
    <location>
        <position position="1"/>
    </location>
</feature>